<dbReference type="RefSeq" id="WP_335963170.1">
    <property type="nucleotide sequence ID" value="NZ_JAXBLX010000043.1"/>
</dbReference>
<dbReference type="Gene3D" id="3.40.50.720">
    <property type="entry name" value="NAD(P)-binding Rossmann-like Domain"/>
    <property type="match status" value="1"/>
</dbReference>
<keyword evidence="4" id="KW-1185">Reference proteome</keyword>
<proteinExistence type="inferred from homology"/>
<dbReference type="InterPro" id="IPR036291">
    <property type="entry name" value="NAD(P)-bd_dom_sf"/>
</dbReference>
<dbReference type="CDD" id="cd08946">
    <property type="entry name" value="SDR_e"/>
    <property type="match status" value="1"/>
</dbReference>
<accession>A0ABV6K7P3</accession>
<organism evidence="3 4">
    <name type="scientific">Halalkalibacter kiskunsagensis</name>
    <dbReference type="NCBI Taxonomy" id="1548599"/>
    <lineage>
        <taxon>Bacteria</taxon>
        <taxon>Bacillati</taxon>
        <taxon>Bacillota</taxon>
        <taxon>Bacilli</taxon>
        <taxon>Bacillales</taxon>
        <taxon>Bacillaceae</taxon>
        <taxon>Halalkalibacter</taxon>
    </lineage>
</organism>
<evidence type="ECO:0000256" key="1">
    <source>
        <dbReference type="ARBA" id="ARBA00007637"/>
    </source>
</evidence>
<dbReference type="PANTHER" id="PTHR43000">
    <property type="entry name" value="DTDP-D-GLUCOSE 4,6-DEHYDRATASE-RELATED"/>
    <property type="match status" value="1"/>
</dbReference>
<dbReference type="Proteomes" id="UP001589838">
    <property type="component" value="Unassembled WGS sequence"/>
</dbReference>
<dbReference type="InterPro" id="IPR001509">
    <property type="entry name" value="Epimerase_deHydtase"/>
</dbReference>
<feature type="domain" description="NAD-dependent epimerase/dehydratase" evidence="2">
    <location>
        <begin position="4"/>
        <end position="228"/>
    </location>
</feature>
<evidence type="ECO:0000259" key="2">
    <source>
        <dbReference type="Pfam" id="PF01370"/>
    </source>
</evidence>
<gene>
    <name evidence="3" type="ORF">ACFFHM_01960</name>
</gene>
<evidence type="ECO:0000313" key="3">
    <source>
        <dbReference type="EMBL" id="MFC0469332.1"/>
    </source>
</evidence>
<evidence type="ECO:0000313" key="4">
    <source>
        <dbReference type="Proteomes" id="UP001589838"/>
    </source>
</evidence>
<name>A0ABV6K7P3_9BACI</name>
<dbReference type="Pfam" id="PF01370">
    <property type="entry name" value="Epimerase"/>
    <property type="match status" value="1"/>
</dbReference>
<reference evidence="3 4" key="1">
    <citation type="submission" date="2024-09" db="EMBL/GenBank/DDBJ databases">
        <authorList>
            <person name="Sun Q."/>
            <person name="Mori K."/>
        </authorList>
    </citation>
    <scope>NUCLEOTIDE SEQUENCE [LARGE SCALE GENOMIC DNA]</scope>
    <source>
        <strain evidence="3 4">NCAIM B.02610</strain>
    </source>
</reference>
<comment type="caution">
    <text evidence="3">The sequence shown here is derived from an EMBL/GenBank/DDBJ whole genome shotgun (WGS) entry which is preliminary data.</text>
</comment>
<dbReference type="SUPFAM" id="SSF51735">
    <property type="entry name" value="NAD(P)-binding Rossmann-fold domains"/>
    <property type="match status" value="1"/>
</dbReference>
<comment type="similarity">
    <text evidence="1">Belongs to the NAD(P)-dependent epimerase/dehydratase family.</text>
</comment>
<dbReference type="EMBL" id="JBHLUX010000005">
    <property type="protein sequence ID" value="MFC0469332.1"/>
    <property type="molecule type" value="Genomic_DNA"/>
</dbReference>
<protein>
    <submittedName>
        <fullName evidence="3">NAD-dependent epimerase/dehydratase family protein</fullName>
    </submittedName>
</protein>
<sequence>MKKALVTGGLGFIGFHLVQRLLMEGIEVIVVDEMPQEKNEVQEEMWMRIGRNDLATLLNEKVENIDLLSVLKDVDTIFHLAAQTSSDSKWPKLAKVIENNVKLTKKLVKAIPERAILIYASTVEVYGERPGLITERTPTNPTSAYGITKLASERLIENECKERGISYSILRLPTIYGPWQRSDMTYQQIILGKKDPEIDRSTLDVLYVDDCIEAFLLAANLHQKNEIFQLTSGQEEAWYEGIRLLGCREIKKKSKIKTTLSSDKSTTLLGFTPQITLEKGLAKQREHVKQWQNQQRLS</sequence>